<comment type="caution">
    <text evidence="4">The sequence shown here is derived from an EMBL/GenBank/DDBJ whole genome shotgun (WGS) entry which is preliminary data.</text>
</comment>
<evidence type="ECO:0000259" key="3">
    <source>
        <dbReference type="Pfam" id="PF04509"/>
    </source>
</evidence>
<dbReference type="Gene3D" id="3.40.1550.10">
    <property type="entry name" value="CheC-like"/>
    <property type="match status" value="1"/>
</dbReference>
<organism evidence="4 5">
    <name type="scientific">Oceanobacillus luteolus</name>
    <dbReference type="NCBI Taxonomy" id="1274358"/>
    <lineage>
        <taxon>Bacteria</taxon>
        <taxon>Bacillati</taxon>
        <taxon>Bacillota</taxon>
        <taxon>Bacilli</taxon>
        <taxon>Bacillales</taxon>
        <taxon>Bacillaceae</taxon>
        <taxon>Oceanobacillus</taxon>
    </lineage>
</organism>
<keyword evidence="2" id="KW-0378">Hydrolase</keyword>
<dbReference type="Proteomes" id="UP001597221">
    <property type="component" value="Unassembled WGS sequence"/>
</dbReference>
<feature type="domain" description="CheC-like protein" evidence="3">
    <location>
        <begin position="114"/>
        <end position="146"/>
    </location>
</feature>
<keyword evidence="1" id="KW-0145">Chemotaxis</keyword>
<sequence length="211" mass="22956">MTYENLSPIQFDALREIGNIGAGNAATALSQLLDQKVNMVIPTVKIVTFDEMMDLIGGPDASVVAILFRVFGDAPLHVFFVLSIEEAEVLVQTMTHNSTFSLMDENSANKINYSVLEEVGNIVAGSYISALSDFTNLNFQPSVPHLGIDMAAAILTYGLIDISQVSDYAIVIDSKVNSEDSDNTMKGNLFLLPHPESLQTIFSSLGIKEYE</sequence>
<dbReference type="PANTHER" id="PTHR43693">
    <property type="entry name" value="PROTEIN PHOSPHATASE CHEZ"/>
    <property type="match status" value="1"/>
</dbReference>
<evidence type="ECO:0000256" key="2">
    <source>
        <dbReference type="ARBA" id="ARBA00022801"/>
    </source>
</evidence>
<proteinExistence type="predicted"/>
<accession>A0ABW4HRN1</accession>
<feature type="domain" description="CheC-like protein" evidence="3">
    <location>
        <begin position="12"/>
        <end position="46"/>
    </location>
</feature>
<protein>
    <submittedName>
        <fullName evidence="4">Chemotaxis protein CheC</fullName>
    </submittedName>
</protein>
<gene>
    <name evidence="4" type="ORF">ACFSBH_08605</name>
</gene>
<name>A0ABW4HRN1_9BACI</name>
<evidence type="ECO:0000313" key="4">
    <source>
        <dbReference type="EMBL" id="MFD1607712.1"/>
    </source>
</evidence>
<dbReference type="RefSeq" id="WP_379597074.1">
    <property type="nucleotide sequence ID" value="NZ_JBHUDE010000040.1"/>
</dbReference>
<reference evidence="5" key="1">
    <citation type="journal article" date="2019" name="Int. J. Syst. Evol. Microbiol.">
        <title>The Global Catalogue of Microorganisms (GCM) 10K type strain sequencing project: providing services to taxonomists for standard genome sequencing and annotation.</title>
        <authorList>
            <consortium name="The Broad Institute Genomics Platform"/>
            <consortium name="The Broad Institute Genome Sequencing Center for Infectious Disease"/>
            <person name="Wu L."/>
            <person name="Ma J."/>
        </authorList>
    </citation>
    <scope>NUCLEOTIDE SEQUENCE [LARGE SCALE GENOMIC DNA]</scope>
    <source>
        <strain evidence="5">CGMCC 1.12376</strain>
    </source>
</reference>
<dbReference type="InterPro" id="IPR007597">
    <property type="entry name" value="CheC"/>
</dbReference>
<dbReference type="Pfam" id="PF04509">
    <property type="entry name" value="CheC"/>
    <property type="match status" value="2"/>
</dbReference>
<dbReference type="InterPro" id="IPR050992">
    <property type="entry name" value="CheZ_family_phosphatases"/>
</dbReference>
<evidence type="ECO:0000256" key="1">
    <source>
        <dbReference type="ARBA" id="ARBA00022500"/>
    </source>
</evidence>
<evidence type="ECO:0000313" key="5">
    <source>
        <dbReference type="Proteomes" id="UP001597221"/>
    </source>
</evidence>
<dbReference type="SUPFAM" id="SSF103039">
    <property type="entry name" value="CheC-like"/>
    <property type="match status" value="1"/>
</dbReference>
<dbReference type="PANTHER" id="PTHR43693:SF1">
    <property type="entry name" value="PROTEIN PHOSPHATASE CHEZ"/>
    <property type="match status" value="1"/>
</dbReference>
<dbReference type="EMBL" id="JBHUDE010000040">
    <property type="protein sequence ID" value="MFD1607712.1"/>
    <property type="molecule type" value="Genomic_DNA"/>
</dbReference>
<dbReference type="InterPro" id="IPR028976">
    <property type="entry name" value="CheC-like_sf"/>
</dbReference>
<dbReference type="CDD" id="cd17909">
    <property type="entry name" value="CheC_ClassI"/>
    <property type="match status" value="1"/>
</dbReference>
<keyword evidence="5" id="KW-1185">Reference proteome</keyword>